<keyword evidence="1" id="KW-0472">Membrane</keyword>
<evidence type="ECO:0000313" key="2">
    <source>
        <dbReference type="EMBL" id="RAK73280.1"/>
    </source>
</evidence>
<dbReference type="VEuPathDB" id="FungiDB:BO72DRAFT_247892"/>
<evidence type="ECO:0000256" key="1">
    <source>
        <dbReference type="SAM" id="Phobius"/>
    </source>
</evidence>
<dbReference type="EMBL" id="KZ824682">
    <property type="protein sequence ID" value="RAK73280.1"/>
    <property type="molecule type" value="Genomic_DNA"/>
</dbReference>
<evidence type="ECO:0000313" key="3">
    <source>
        <dbReference type="Proteomes" id="UP000249789"/>
    </source>
</evidence>
<proteinExistence type="predicted"/>
<protein>
    <submittedName>
        <fullName evidence="2">Uncharacterized protein</fullName>
    </submittedName>
</protein>
<sequence length="124" mass="14039">MNTRTYLYDEQKAHKLYQCASPLVKTFSAIEIKFCFSIQIGKVWGCRRRFQVGVSCGTRGRAEPLPHPLVVTKPVRHPSSPRHRSMAPSRLGRLQGRPSPSLVTNSTVVYFSAMFLNLFVCLID</sequence>
<dbReference type="GeneID" id="63857329"/>
<reference evidence="2 3" key="1">
    <citation type="submission" date="2018-02" db="EMBL/GenBank/DDBJ databases">
        <title>The genomes of Aspergillus section Nigri reveals drivers in fungal speciation.</title>
        <authorList>
            <consortium name="DOE Joint Genome Institute"/>
            <person name="Vesth T.C."/>
            <person name="Nybo J."/>
            <person name="Theobald S."/>
            <person name="Brandl J."/>
            <person name="Frisvad J.C."/>
            <person name="Nielsen K.F."/>
            <person name="Lyhne E.K."/>
            <person name="Kogle M.E."/>
            <person name="Kuo A."/>
            <person name="Riley R."/>
            <person name="Clum A."/>
            <person name="Nolan M."/>
            <person name="Lipzen A."/>
            <person name="Salamov A."/>
            <person name="Henrissat B."/>
            <person name="Wiebenga A."/>
            <person name="De vries R.P."/>
            <person name="Grigoriev I.V."/>
            <person name="Mortensen U.H."/>
            <person name="Andersen M.R."/>
            <person name="Baker S.E."/>
        </authorList>
    </citation>
    <scope>NUCLEOTIDE SEQUENCE [LARGE SCALE GENOMIC DNA]</scope>
    <source>
        <strain evidence="2 3">CBS 313.89</strain>
    </source>
</reference>
<accession>A0A8G1RH77</accession>
<gene>
    <name evidence="2" type="ORF">BO72DRAFT_247892</name>
</gene>
<keyword evidence="3" id="KW-1185">Reference proteome</keyword>
<dbReference type="Proteomes" id="UP000249789">
    <property type="component" value="Unassembled WGS sequence"/>
</dbReference>
<dbReference type="AlphaFoldDB" id="A0A8G1RH77"/>
<dbReference type="RefSeq" id="XP_040797290.1">
    <property type="nucleotide sequence ID" value="XM_040939996.1"/>
</dbReference>
<keyword evidence="1" id="KW-0812">Transmembrane</keyword>
<organism evidence="2 3">
    <name type="scientific">Aspergillus fijiensis CBS 313.89</name>
    <dbReference type="NCBI Taxonomy" id="1448319"/>
    <lineage>
        <taxon>Eukaryota</taxon>
        <taxon>Fungi</taxon>
        <taxon>Dikarya</taxon>
        <taxon>Ascomycota</taxon>
        <taxon>Pezizomycotina</taxon>
        <taxon>Eurotiomycetes</taxon>
        <taxon>Eurotiomycetidae</taxon>
        <taxon>Eurotiales</taxon>
        <taxon>Aspergillaceae</taxon>
        <taxon>Aspergillus</taxon>
    </lineage>
</organism>
<keyword evidence="1" id="KW-1133">Transmembrane helix</keyword>
<name>A0A8G1RH77_9EURO</name>
<feature type="transmembrane region" description="Helical" evidence="1">
    <location>
        <begin position="102"/>
        <end position="123"/>
    </location>
</feature>